<proteinExistence type="inferred from homology"/>
<organism evidence="13 14">
    <name type="scientific">Hyphodiscus hymeniophilus</name>
    <dbReference type="NCBI Taxonomy" id="353542"/>
    <lineage>
        <taxon>Eukaryota</taxon>
        <taxon>Fungi</taxon>
        <taxon>Dikarya</taxon>
        <taxon>Ascomycota</taxon>
        <taxon>Pezizomycotina</taxon>
        <taxon>Leotiomycetes</taxon>
        <taxon>Helotiales</taxon>
        <taxon>Hyphodiscaceae</taxon>
        <taxon>Hyphodiscus</taxon>
    </lineage>
</organism>
<evidence type="ECO:0000256" key="2">
    <source>
        <dbReference type="ARBA" id="ARBA00009877"/>
    </source>
</evidence>
<keyword evidence="4" id="KW-0999">Mitochondrion inner membrane</keyword>
<feature type="domain" description="Membrane insertase YidC/Oxa/ALB C-terminal" evidence="12">
    <location>
        <begin position="250"/>
        <end position="440"/>
    </location>
</feature>
<dbReference type="InterPro" id="IPR013262">
    <property type="entry name" value="OMP_MIM1/TOM13_mt"/>
</dbReference>
<evidence type="ECO:0000256" key="3">
    <source>
        <dbReference type="ARBA" id="ARBA00022692"/>
    </source>
</evidence>
<evidence type="ECO:0000256" key="10">
    <source>
        <dbReference type="SAM" id="MobiDB-lite"/>
    </source>
</evidence>
<feature type="transmembrane region" description="Helical" evidence="11">
    <location>
        <begin position="250"/>
        <end position="270"/>
    </location>
</feature>
<evidence type="ECO:0000259" key="12">
    <source>
        <dbReference type="Pfam" id="PF02096"/>
    </source>
</evidence>
<accession>A0A9P7AU78</accession>
<keyword evidence="7" id="KW-0496">Mitochondrion</keyword>
<keyword evidence="8 11" id="KW-0472">Membrane</keyword>
<feature type="compositionally biased region" description="Polar residues" evidence="10">
    <location>
        <begin position="1"/>
        <end position="30"/>
    </location>
</feature>
<dbReference type="GO" id="GO:0005741">
    <property type="term" value="C:mitochondrial outer membrane"/>
    <property type="evidence" value="ECO:0007669"/>
    <property type="project" value="InterPro"/>
</dbReference>
<dbReference type="PANTHER" id="PTHR12428">
    <property type="entry name" value="OXA1"/>
    <property type="match status" value="1"/>
</dbReference>
<comment type="subcellular location">
    <subcellularLocation>
        <location evidence="9">Membrane</location>
        <topology evidence="9">Multi-pass membrane protein</topology>
    </subcellularLocation>
    <subcellularLocation>
        <location evidence="1">Mitochondrion inner membrane</location>
        <topology evidence="1">Multi-pass membrane protein</topology>
    </subcellularLocation>
</comment>
<dbReference type="InterPro" id="IPR001708">
    <property type="entry name" value="YidC/ALB3/OXA1/COX18"/>
</dbReference>
<dbReference type="GO" id="GO:0005743">
    <property type="term" value="C:mitochondrial inner membrane"/>
    <property type="evidence" value="ECO:0007669"/>
    <property type="project" value="UniProtKB-SubCell"/>
</dbReference>
<evidence type="ECO:0000256" key="9">
    <source>
        <dbReference type="RuleBase" id="RU003945"/>
    </source>
</evidence>
<feature type="transmembrane region" description="Helical" evidence="11">
    <location>
        <begin position="404"/>
        <end position="420"/>
    </location>
</feature>
<evidence type="ECO:0000313" key="13">
    <source>
        <dbReference type="EMBL" id="KAG0646529.1"/>
    </source>
</evidence>
<keyword evidence="5" id="KW-0809">Transit peptide</keyword>
<comment type="caution">
    <text evidence="13">The sequence shown here is derived from an EMBL/GenBank/DDBJ whole genome shotgun (WGS) entry which is preliminary data.</text>
</comment>
<evidence type="ECO:0000256" key="11">
    <source>
        <dbReference type="SAM" id="Phobius"/>
    </source>
</evidence>
<reference evidence="13" key="1">
    <citation type="submission" date="2019-07" db="EMBL/GenBank/DDBJ databases">
        <title>Hyphodiscus hymeniophilus genome sequencing and assembly.</title>
        <authorList>
            <person name="Kramer G."/>
            <person name="Nodwell J."/>
        </authorList>
    </citation>
    <scope>NUCLEOTIDE SEQUENCE</scope>
    <source>
        <strain evidence="13">ATCC 34498</strain>
    </source>
</reference>
<dbReference type="EMBL" id="VNKQ01000015">
    <property type="protein sequence ID" value="KAG0646529.1"/>
    <property type="molecule type" value="Genomic_DNA"/>
</dbReference>
<name>A0A9P7AU78_9HELO</name>
<dbReference type="CDD" id="cd20069">
    <property type="entry name" value="5TM_Oxa1-like"/>
    <property type="match status" value="1"/>
</dbReference>
<dbReference type="AlphaFoldDB" id="A0A9P7AU78"/>
<dbReference type="Pfam" id="PF02096">
    <property type="entry name" value="60KD_IMP"/>
    <property type="match status" value="1"/>
</dbReference>
<evidence type="ECO:0000256" key="7">
    <source>
        <dbReference type="ARBA" id="ARBA00023128"/>
    </source>
</evidence>
<dbReference type="GO" id="GO:0032979">
    <property type="term" value="P:protein insertion into mitochondrial inner membrane from matrix"/>
    <property type="evidence" value="ECO:0007669"/>
    <property type="project" value="TreeGrafter"/>
</dbReference>
<evidence type="ECO:0000256" key="4">
    <source>
        <dbReference type="ARBA" id="ARBA00022792"/>
    </source>
</evidence>
<evidence type="ECO:0000256" key="6">
    <source>
        <dbReference type="ARBA" id="ARBA00022989"/>
    </source>
</evidence>
<protein>
    <submittedName>
        <fullName evidence="13">Oxidase assembly 1</fullName>
    </submittedName>
</protein>
<feature type="transmembrane region" description="Helical" evidence="11">
    <location>
        <begin position="359"/>
        <end position="384"/>
    </location>
</feature>
<dbReference type="Pfam" id="PF08219">
    <property type="entry name" value="TOM13"/>
    <property type="match status" value="1"/>
</dbReference>
<dbReference type="Proteomes" id="UP000785200">
    <property type="component" value="Unassembled WGS sequence"/>
</dbReference>
<dbReference type="InterPro" id="IPR028055">
    <property type="entry name" value="YidC/Oxa/ALB_C"/>
</dbReference>
<keyword evidence="14" id="KW-1185">Reference proteome</keyword>
<keyword evidence="6 11" id="KW-1133">Transmembrane helix</keyword>
<gene>
    <name evidence="13" type="ORF">D0Z07_7415</name>
</gene>
<feature type="region of interest" description="Disordered" evidence="10">
    <location>
        <begin position="169"/>
        <end position="191"/>
    </location>
</feature>
<feature type="transmembrane region" description="Helical" evidence="11">
    <location>
        <begin position="327"/>
        <end position="347"/>
    </location>
</feature>
<evidence type="ECO:0000313" key="14">
    <source>
        <dbReference type="Proteomes" id="UP000785200"/>
    </source>
</evidence>
<feature type="region of interest" description="Disordered" evidence="10">
    <location>
        <begin position="1"/>
        <end position="42"/>
    </location>
</feature>
<dbReference type="GO" id="GO:0032977">
    <property type="term" value="F:membrane insertase activity"/>
    <property type="evidence" value="ECO:0007669"/>
    <property type="project" value="InterPro"/>
</dbReference>
<sequence length="580" mass="63384">MSSDIQPNPLTESSMTIPSDSEQYSGNDDISASPPSSSSPPPMILYTPPTLWGLLRGAAINLLLPFVNGLMLGFGELFAHEAAFRLGWGGTKESINMIPSKSLRWSGQTVGIGRRRLENFSVRRVAKTSPLLSKSSPTVLRANTRSKFAKTSNLIRSGAGIRFASTSPPAVATTATSPEPASAVSSTATTTPEITTSSLDNAIDFTSDSLYNIPEHIGYLKSLGLDYGWGPTTGMEWLLEHVHIFAGTPWWASITITAILVRLVLFKPYVDAAVNGAKMQAVMPITKPLTKEMADAMRAGDNMRAQQLRQELSLINQRAGIKLWKSFVPALQMFAGYGTFVLLRGMAHLPVPGFADGGILWFSNLAVADPFFILPVATAGVLHWVLRRGGETGATTMSPEAMKLMMYGLPAMTLLFTWWLPAALQLSFFISGLLSFGQASLFKLPGFRSYWNMPPLPSGAAAVTPDGRPPTPYKGMMKVRTPLSTAELNSAFQEGRKQSMLQKVSKQLRDNTSEIRTAATTMMSKTQGTLDGRRVKRDKEARDAYEKKRKAEIAAEMEEIAEAKRMRKQARERDSLHNVD</sequence>
<dbReference type="PANTHER" id="PTHR12428:SF66">
    <property type="entry name" value="MITOCHONDRIAL INNER MEMBRANE PROTEIN OXA1L"/>
    <property type="match status" value="1"/>
</dbReference>
<comment type="similarity">
    <text evidence="2 9">Belongs to the OXA1/ALB3/YidC family.</text>
</comment>
<keyword evidence="3 9" id="KW-0812">Transmembrane</keyword>
<evidence type="ECO:0000256" key="5">
    <source>
        <dbReference type="ARBA" id="ARBA00022946"/>
    </source>
</evidence>
<dbReference type="OrthoDB" id="2148490at2759"/>
<evidence type="ECO:0000256" key="8">
    <source>
        <dbReference type="ARBA" id="ARBA00023136"/>
    </source>
</evidence>
<evidence type="ECO:0000256" key="1">
    <source>
        <dbReference type="ARBA" id="ARBA00004448"/>
    </source>
</evidence>